<gene>
    <name evidence="1" type="ORF">S12H4_32185</name>
</gene>
<evidence type="ECO:0000313" key="1">
    <source>
        <dbReference type="EMBL" id="GAJ02301.1"/>
    </source>
</evidence>
<dbReference type="AlphaFoldDB" id="X1UQY3"/>
<dbReference type="EMBL" id="BARW01018848">
    <property type="protein sequence ID" value="GAJ02301.1"/>
    <property type="molecule type" value="Genomic_DNA"/>
</dbReference>
<proteinExistence type="predicted"/>
<sequence>MPLPNEVLVSIAEDITKAESSLADLKDVVGDMRLSGMDTTVQDAEVADLSKKLRSLKMFYEL</sequence>
<feature type="non-terminal residue" evidence="1">
    <location>
        <position position="62"/>
    </location>
</feature>
<name>X1UQY3_9ZZZZ</name>
<reference evidence="1" key="1">
    <citation type="journal article" date="2014" name="Front. Microbiol.">
        <title>High frequency of phylogenetically diverse reductive dehalogenase-homologous genes in deep subseafloor sedimentary metagenomes.</title>
        <authorList>
            <person name="Kawai M."/>
            <person name="Futagami T."/>
            <person name="Toyoda A."/>
            <person name="Takaki Y."/>
            <person name="Nishi S."/>
            <person name="Hori S."/>
            <person name="Arai W."/>
            <person name="Tsubouchi T."/>
            <person name="Morono Y."/>
            <person name="Uchiyama I."/>
            <person name="Ito T."/>
            <person name="Fujiyama A."/>
            <person name="Inagaki F."/>
            <person name="Takami H."/>
        </authorList>
    </citation>
    <scope>NUCLEOTIDE SEQUENCE</scope>
    <source>
        <strain evidence="1">Expedition CK06-06</strain>
    </source>
</reference>
<comment type="caution">
    <text evidence="1">The sequence shown here is derived from an EMBL/GenBank/DDBJ whole genome shotgun (WGS) entry which is preliminary data.</text>
</comment>
<protein>
    <submittedName>
        <fullName evidence="1">Uncharacterized protein</fullName>
    </submittedName>
</protein>
<accession>X1UQY3</accession>
<organism evidence="1">
    <name type="scientific">marine sediment metagenome</name>
    <dbReference type="NCBI Taxonomy" id="412755"/>
    <lineage>
        <taxon>unclassified sequences</taxon>
        <taxon>metagenomes</taxon>
        <taxon>ecological metagenomes</taxon>
    </lineage>
</organism>